<organism evidence="2">
    <name type="scientific">Sesamum angustifolium</name>
    <dbReference type="NCBI Taxonomy" id="2727405"/>
    <lineage>
        <taxon>Eukaryota</taxon>
        <taxon>Viridiplantae</taxon>
        <taxon>Streptophyta</taxon>
        <taxon>Embryophyta</taxon>
        <taxon>Tracheophyta</taxon>
        <taxon>Spermatophyta</taxon>
        <taxon>Magnoliopsida</taxon>
        <taxon>eudicotyledons</taxon>
        <taxon>Gunneridae</taxon>
        <taxon>Pentapetalae</taxon>
        <taxon>asterids</taxon>
        <taxon>lamiids</taxon>
        <taxon>Lamiales</taxon>
        <taxon>Pedaliaceae</taxon>
        <taxon>Sesamum</taxon>
    </lineage>
</organism>
<comment type="caution">
    <text evidence="2">The sequence shown here is derived from an EMBL/GenBank/DDBJ whole genome shotgun (WGS) entry which is preliminary data.</text>
</comment>
<feature type="region of interest" description="Disordered" evidence="1">
    <location>
        <begin position="1"/>
        <end position="22"/>
    </location>
</feature>
<evidence type="ECO:0000256" key="1">
    <source>
        <dbReference type="SAM" id="MobiDB-lite"/>
    </source>
</evidence>
<name>A0AAW2NHP5_9LAMI</name>
<sequence>MAVDAAGSNVILSSPVKGDKSRGVGVVGGQIHDSASGRTCHQVFRHPTEKTYCFGFGILFK</sequence>
<proteinExistence type="predicted"/>
<protein>
    <submittedName>
        <fullName evidence="2">Uncharacterized protein</fullName>
    </submittedName>
</protein>
<dbReference type="EMBL" id="JACGWK010000007">
    <property type="protein sequence ID" value="KAL0343335.1"/>
    <property type="molecule type" value="Genomic_DNA"/>
</dbReference>
<gene>
    <name evidence="2" type="ORF">Sangu_1220900</name>
</gene>
<reference evidence="2" key="1">
    <citation type="submission" date="2020-06" db="EMBL/GenBank/DDBJ databases">
        <authorList>
            <person name="Li T."/>
            <person name="Hu X."/>
            <person name="Zhang T."/>
            <person name="Song X."/>
            <person name="Zhang H."/>
            <person name="Dai N."/>
            <person name="Sheng W."/>
            <person name="Hou X."/>
            <person name="Wei L."/>
        </authorList>
    </citation>
    <scope>NUCLEOTIDE SEQUENCE</scope>
    <source>
        <strain evidence="2">G01</strain>
        <tissue evidence="2">Leaf</tissue>
    </source>
</reference>
<reference evidence="2" key="2">
    <citation type="journal article" date="2024" name="Plant">
        <title>Genomic evolution and insights into agronomic trait innovations of Sesamum species.</title>
        <authorList>
            <person name="Miao H."/>
            <person name="Wang L."/>
            <person name="Qu L."/>
            <person name="Liu H."/>
            <person name="Sun Y."/>
            <person name="Le M."/>
            <person name="Wang Q."/>
            <person name="Wei S."/>
            <person name="Zheng Y."/>
            <person name="Lin W."/>
            <person name="Duan Y."/>
            <person name="Cao H."/>
            <person name="Xiong S."/>
            <person name="Wang X."/>
            <person name="Wei L."/>
            <person name="Li C."/>
            <person name="Ma Q."/>
            <person name="Ju M."/>
            <person name="Zhao R."/>
            <person name="Li G."/>
            <person name="Mu C."/>
            <person name="Tian Q."/>
            <person name="Mei H."/>
            <person name="Zhang T."/>
            <person name="Gao T."/>
            <person name="Zhang H."/>
        </authorList>
    </citation>
    <scope>NUCLEOTIDE SEQUENCE</scope>
    <source>
        <strain evidence="2">G01</strain>
    </source>
</reference>
<accession>A0AAW2NHP5</accession>
<dbReference type="AlphaFoldDB" id="A0AAW2NHP5"/>
<evidence type="ECO:0000313" key="2">
    <source>
        <dbReference type="EMBL" id="KAL0343335.1"/>
    </source>
</evidence>